<sequence>MKKALVVDWLDKYGGAEKVIQALEQALHFYEIHALVNVMQADALKQMFPKQQKIRTTFLQVLGKKFRFSYPFFFFGIKKIMISNDVDLIISSSHSVAKGVQKTNKKQIHISYFQAPNSNYIWQDAPLYFKKAYPLIKWLLPLFRKWDFKQAQNPDFIICNSKFVQNWVQLNYQRKATVIYPPVNLSAFPLKTIKQDFYVIAGRIATIKRFDLVIEAFNTNGKKLIVIGDGDQLNHLKSKAVSSQIEFLGFQNAAVLSYYLQNAKALIQMGVEGFGIAAIEANSCGTPVICYEKGGITETVINHQTGLFFKEQSAQALNACIAIFEAKNWNYQAIHEHAQQFSAQQFEKQIITFVEKHTSNKQY</sequence>
<feature type="domain" description="Glycosyl transferase family 1" evidence="1">
    <location>
        <begin position="194"/>
        <end position="339"/>
    </location>
</feature>
<dbReference type="Gene3D" id="3.40.50.2000">
    <property type="entry name" value="Glycogen Phosphorylase B"/>
    <property type="match status" value="2"/>
</dbReference>
<proteinExistence type="predicted"/>
<dbReference type="Pfam" id="PF13439">
    <property type="entry name" value="Glyco_transf_4"/>
    <property type="match status" value="1"/>
</dbReference>
<protein>
    <submittedName>
        <fullName evidence="3">Glycosyltransferase</fullName>
        <ecNumber evidence="3">2.4.-.-</ecNumber>
    </submittedName>
</protein>
<reference evidence="3 4" key="1">
    <citation type="submission" date="2022-08" db="EMBL/GenBank/DDBJ databases">
        <title>Myroides zhujiangensis sp. nov., a novel bacterium isolated from sediment in the Pearl River Estuary.</title>
        <authorList>
            <person name="Cui L."/>
        </authorList>
    </citation>
    <scope>NUCLEOTIDE SEQUENCE [LARGE SCALE GENOMIC DNA]</scope>
    <source>
        <strain evidence="3 4">SCSIO 72103</strain>
    </source>
</reference>
<keyword evidence="3" id="KW-0808">Transferase</keyword>
<dbReference type="InterPro" id="IPR001296">
    <property type="entry name" value="Glyco_trans_1"/>
</dbReference>
<evidence type="ECO:0000259" key="2">
    <source>
        <dbReference type="Pfam" id="PF13439"/>
    </source>
</evidence>
<organism evidence="3 4">
    <name type="scientific">Paenimyroides aestuarii</name>
    <dbReference type="NCBI Taxonomy" id="2968490"/>
    <lineage>
        <taxon>Bacteria</taxon>
        <taxon>Pseudomonadati</taxon>
        <taxon>Bacteroidota</taxon>
        <taxon>Flavobacteriia</taxon>
        <taxon>Flavobacteriales</taxon>
        <taxon>Flavobacteriaceae</taxon>
        <taxon>Paenimyroides</taxon>
    </lineage>
</organism>
<dbReference type="EC" id="2.4.-.-" evidence="3"/>
<evidence type="ECO:0000259" key="1">
    <source>
        <dbReference type="Pfam" id="PF00534"/>
    </source>
</evidence>
<dbReference type="PANTHER" id="PTHR12526">
    <property type="entry name" value="GLYCOSYLTRANSFERASE"/>
    <property type="match status" value="1"/>
</dbReference>
<gene>
    <name evidence="3" type="ORF">NPX36_05180</name>
</gene>
<name>A0ABY5NV22_9FLAO</name>
<evidence type="ECO:0000313" key="3">
    <source>
        <dbReference type="EMBL" id="UUV22433.1"/>
    </source>
</evidence>
<dbReference type="EMBL" id="CP102382">
    <property type="protein sequence ID" value="UUV22433.1"/>
    <property type="molecule type" value="Genomic_DNA"/>
</dbReference>
<dbReference type="Proteomes" id="UP001317001">
    <property type="component" value="Chromosome"/>
</dbReference>
<keyword evidence="3" id="KW-0328">Glycosyltransferase</keyword>
<dbReference type="GO" id="GO:0016757">
    <property type="term" value="F:glycosyltransferase activity"/>
    <property type="evidence" value="ECO:0007669"/>
    <property type="project" value="UniProtKB-KW"/>
</dbReference>
<dbReference type="PANTHER" id="PTHR12526:SF584">
    <property type="entry name" value="GLYCOSYLTRANSFERASE"/>
    <property type="match status" value="1"/>
</dbReference>
<dbReference type="SUPFAM" id="SSF53756">
    <property type="entry name" value="UDP-Glycosyltransferase/glycogen phosphorylase"/>
    <property type="match status" value="1"/>
</dbReference>
<evidence type="ECO:0000313" key="4">
    <source>
        <dbReference type="Proteomes" id="UP001317001"/>
    </source>
</evidence>
<keyword evidence="4" id="KW-1185">Reference proteome</keyword>
<feature type="domain" description="Glycosyltransferase subfamily 4-like N-terminal" evidence="2">
    <location>
        <begin position="14"/>
        <end position="186"/>
    </location>
</feature>
<accession>A0ABY5NV22</accession>
<dbReference type="RefSeq" id="WP_257500350.1">
    <property type="nucleotide sequence ID" value="NZ_CP102382.1"/>
</dbReference>
<dbReference type="InterPro" id="IPR028098">
    <property type="entry name" value="Glyco_trans_4-like_N"/>
</dbReference>
<dbReference type="Pfam" id="PF00534">
    <property type="entry name" value="Glycos_transf_1"/>
    <property type="match status" value="1"/>
</dbReference>